<feature type="compositionally biased region" description="Polar residues" evidence="1">
    <location>
        <begin position="69"/>
        <end position="78"/>
    </location>
</feature>
<reference evidence="2 3" key="1">
    <citation type="journal article" date="2017" name="Mol. Plant">
        <title>The Genome of Medicinal Plant Macleaya cordata Provides New Insights into Benzylisoquinoline Alkaloids Metabolism.</title>
        <authorList>
            <person name="Liu X."/>
            <person name="Liu Y."/>
            <person name="Huang P."/>
            <person name="Ma Y."/>
            <person name="Qing Z."/>
            <person name="Tang Q."/>
            <person name="Cao H."/>
            <person name="Cheng P."/>
            <person name="Zheng Y."/>
            <person name="Yuan Z."/>
            <person name="Zhou Y."/>
            <person name="Liu J."/>
            <person name="Tang Z."/>
            <person name="Zhuo Y."/>
            <person name="Zhang Y."/>
            <person name="Yu L."/>
            <person name="Huang J."/>
            <person name="Yang P."/>
            <person name="Peng Q."/>
            <person name="Zhang J."/>
            <person name="Jiang W."/>
            <person name="Zhang Z."/>
            <person name="Lin K."/>
            <person name="Ro D.K."/>
            <person name="Chen X."/>
            <person name="Xiong X."/>
            <person name="Shang Y."/>
            <person name="Huang S."/>
            <person name="Zeng J."/>
        </authorList>
    </citation>
    <scope>NUCLEOTIDE SEQUENCE [LARGE SCALE GENOMIC DNA]</scope>
    <source>
        <strain evidence="3">cv. BLH2017</strain>
        <tissue evidence="2">Root</tissue>
    </source>
</reference>
<sequence>MNEYCKMRSVNSPKSRSMDFSDHFSPPQTPKSMTDPNPTPISNNPTPTSKTPNSIETNNNNNNNNNNNMKPNTTHDLSPSIEQEDVVGERFGVILTRNCSVSSTPSQKYRADQKQNKALQAAVVRAFSMRRSASVSEGYSRIHDQSDPFSSPTNDSNMNNLQTKSKKKKKNKILKACRSFFGL</sequence>
<dbReference type="OrthoDB" id="1931397at2759"/>
<feature type="compositionally biased region" description="Low complexity" evidence="1">
    <location>
        <begin position="40"/>
        <end position="68"/>
    </location>
</feature>
<dbReference type="EMBL" id="MVGT01003629">
    <property type="protein sequence ID" value="OVA03651.1"/>
    <property type="molecule type" value="Genomic_DNA"/>
</dbReference>
<dbReference type="PANTHER" id="PTHR38386">
    <property type="entry name" value="OS05G0426900 PROTEIN"/>
    <property type="match status" value="1"/>
</dbReference>
<comment type="caution">
    <text evidence="2">The sequence shown here is derived from an EMBL/GenBank/DDBJ whole genome shotgun (WGS) entry which is preliminary data.</text>
</comment>
<evidence type="ECO:0000256" key="1">
    <source>
        <dbReference type="SAM" id="MobiDB-lite"/>
    </source>
</evidence>
<feature type="region of interest" description="Disordered" evidence="1">
    <location>
        <begin position="138"/>
        <end position="170"/>
    </location>
</feature>
<feature type="region of interest" description="Disordered" evidence="1">
    <location>
        <begin position="1"/>
        <end position="78"/>
    </location>
</feature>
<protein>
    <submittedName>
        <fullName evidence="2">Uncharacterized protein</fullName>
    </submittedName>
</protein>
<gene>
    <name evidence="2" type="ORF">BVC80_8469g3</name>
</gene>
<keyword evidence="3" id="KW-1185">Reference proteome</keyword>
<feature type="compositionally biased region" description="Polar residues" evidence="1">
    <location>
        <begin position="147"/>
        <end position="163"/>
    </location>
</feature>
<name>A0A200PZL3_MACCD</name>
<dbReference type="OMA" id="NPNTQCP"/>
<evidence type="ECO:0000313" key="3">
    <source>
        <dbReference type="Proteomes" id="UP000195402"/>
    </source>
</evidence>
<proteinExistence type="predicted"/>
<evidence type="ECO:0000313" key="2">
    <source>
        <dbReference type="EMBL" id="OVA03651.1"/>
    </source>
</evidence>
<dbReference type="AlphaFoldDB" id="A0A200PZL3"/>
<accession>A0A200PZL3</accession>
<dbReference type="Proteomes" id="UP000195402">
    <property type="component" value="Unassembled WGS sequence"/>
</dbReference>
<organism evidence="2 3">
    <name type="scientific">Macleaya cordata</name>
    <name type="common">Five-seeded plume-poppy</name>
    <name type="synonym">Bocconia cordata</name>
    <dbReference type="NCBI Taxonomy" id="56857"/>
    <lineage>
        <taxon>Eukaryota</taxon>
        <taxon>Viridiplantae</taxon>
        <taxon>Streptophyta</taxon>
        <taxon>Embryophyta</taxon>
        <taxon>Tracheophyta</taxon>
        <taxon>Spermatophyta</taxon>
        <taxon>Magnoliopsida</taxon>
        <taxon>Ranunculales</taxon>
        <taxon>Papaveraceae</taxon>
        <taxon>Papaveroideae</taxon>
        <taxon>Macleaya</taxon>
    </lineage>
</organism>
<dbReference type="PANTHER" id="PTHR38386:SF7">
    <property type="entry name" value="TOPOISOMERASE 1-ASSOCIATED FACTOR 1"/>
    <property type="match status" value="1"/>
</dbReference>
<dbReference type="InParanoid" id="A0A200PZL3"/>